<dbReference type="EMBL" id="AMGM01000111">
    <property type="protein sequence ID" value="EKB47577.1"/>
    <property type="molecule type" value="Genomic_DNA"/>
</dbReference>
<evidence type="ECO:0000256" key="1">
    <source>
        <dbReference type="SAM" id="Phobius"/>
    </source>
</evidence>
<protein>
    <submittedName>
        <fullName evidence="2">Uncharacterized protein</fullName>
    </submittedName>
</protein>
<keyword evidence="1" id="KW-1133">Transmembrane helix</keyword>
<feature type="transmembrane region" description="Helical" evidence="1">
    <location>
        <begin position="12"/>
        <end position="29"/>
    </location>
</feature>
<sequence>MNLDLNNWNLLGWQFFNFALIMGLLYLGYKLVKRFFSNKIEDKS</sequence>
<accession>K1L665</accession>
<evidence type="ECO:0000313" key="2">
    <source>
        <dbReference type="EMBL" id="EKB47577.1"/>
    </source>
</evidence>
<dbReference type="AlphaFoldDB" id="K1L665"/>
<reference evidence="2 3" key="1">
    <citation type="journal article" date="2012" name="J. Bacteriol.">
        <title>Draft Genome Sequence of Cecembia lonarensis Strain LW9T, Isolated from Lonar Lake, a Haloalkaline Lake in India.</title>
        <authorList>
            <person name="Shivaji S."/>
            <person name="Ara S."/>
            <person name="Singh A."/>
            <person name="Pinnaka A.K."/>
        </authorList>
    </citation>
    <scope>NUCLEOTIDE SEQUENCE [LARGE SCALE GENOMIC DNA]</scope>
    <source>
        <strain evidence="2 3">LW9</strain>
    </source>
</reference>
<dbReference type="Proteomes" id="UP000004478">
    <property type="component" value="Unassembled WGS sequence"/>
</dbReference>
<name>K1L665_CECL9</name>
<gene>
    <name evidence="2" type="ORF">B879_03814</name>
</gene>
<keyword evidence="3" id="KW-1185">Reference proteome</keyword>
<proteinExistence type="predicted"/>
<keyword evidence="1" id="KW-0472">Membrane</keyword>
<keyword evidence="1" id="KW-0812">Transmembrane</keyword>
<comment type="caution">
    <text evidence="2">The sequence shown here is derived from an EMBL/GenBank/DDBJ whole genome shotgun (WGS) entry which is preliminary data.</text>
</comment>
<organism evidence="2 3">
    <name type="scientific">Cecembia lonarensis (strain CCUG 58316 / KCTC 22772 / LW9)</name>
    <dbReference type="NCBI Taxonomy" id="1225176"/>
    <lineage>
        <taxon>Bacteria</taxon>
        <taxon>Pseudomonadati</taxon>
        <taxon>Bacteroidota</taxon>
        <taxon>Cytophagia</taxon>
        <taxon>Cytophagales</taxon>
        <taxon>Cyclobacteriaceae</taxon>
        <taxon>Cecembia</taxon>
    </lineage>
</organism>
<evidence type="ECO:0000313" key="3">
    <source>
        <dbReference type="Proteomes" id="UP000004478"/>
    </source>
</evidence>